<sequence>MAILEGAAGIEVAILVNGEACQEFPTENDKVVHPTPHVVVYRQLYTVTNYIEAVTGKAFEIKLGVKDPYYFNSPNIGFSLYINGSRRLTQFLSKEKFEESGGIWESVVDRVFGISDDGLKELRVMHFDNVEYTLDKTINSKEEKAVSKLGEIAVVVSRRGALKKVPAKQTPVRTASNTPKIFHEKLLVKGAQTHTMSLGAGIPFREELTASSVEADYLDGSEMPLVIFRFKYRSMEALKSMYVIPRTPSPAPEENRVTLANRSRSITAGPSHIPDPTSSARFMQKVAAVALPILPESPEIKPDPATKEEEEENIAKNEADLAPASIKREREDSPLLSTGRREKPKKPKYKTKVTVDLVSDDEEHVVLDE</sequence>
<dbReference type="Proteomes" id="UP000006753">
    <property type="component" value="Unassembled WGS sequence"/>
</dbReference>
<name>K1XCM3_MARBU</name>
<evidence type="ECO:0000313" key="4">
    <source>
        <dbReference type="Proteomes" id="UP000006753"/>
    </source>
</evidence>
<dbReference type="STRING" id="1072389.K1XCM3"/>
<gene>
    <name evidence="3" type="ORF">MBM_03506</name>
</gene>
<feature type="compositionally biased region" description="Basic residues" evidence="1">
    <location>
        <begin position="342"/>
        <end position="351"/>
    </location>
</feature>
<keyword evidence="4" id="KW-1185">Reference proteome</keyword>
<evidence type="ECO:0000259" key="2">
    <source>
        <dbReference type="Pfam" id="PF25534"/>
    </source>
</evidence>
<dbReference type="OrthoDB" id="3364132at2759"/>
<dbReference type="OMA" id="SPENEYH"/>
<feature type="domain" description="DUF7918" evidence="2">
    <location>
        <begin position="9"/>
        <end position="247"/>
    </location>
</feature>
<dbReference type="PANTHER" id="PTHR36223:SF1">
    <property type="entry name" value="TRANSCRIPTION ELONGATION FACTOR EAF N-TERMINAL DOMAIN-CONTAINING PROTEIN"/>
    <property type="match status" value="1"/>
</dbReference>
<dbReference type="EMBL" id="JH921433">
    <property type="protein sequence ID" value="EKD18513.1"/>
    <property type="molecule type" value="Genomic_DNA"/>
</dbReference>
<organism evidence="3 4">
    <name type="scientific">Marssonina brunnea f. sp. multigermtubi (strain MB_m1)</name>
    <name type="common">Marssonina leaf spot fungus</name>
    <dbReference type="NCBI Taxonomy" id="1072389"/>
    <lineage>
        <taxon>Eukaryota</taxon>
        <taxon>Fungi</taxon>
        <taxon>Dikarya</taxon>
        <taxon>Ascomycota</taxon>
        <taxon>Pezizomycotina</taxon>
        <taxon>Leotiomycetes</taxon>
        <taxon>Helotiales</taxon>
        <taxon>Drepanopezizaceae</taxon>
        <taxon>Drepanopeziza</taxon>
    </lineage>
</organism>
<proteinExistence type="predicted"/>
<accession>K1XCM3</accession>
<feature type="region of interest" description="Disordered" evidence="1">
    <location>
        <begin position="294"/>
        <end position="352"/>
    </location>
</feature>
<dbReference type="GeneID" id="18759441"/>
<dbReference type="KEGG" id="mbe:MBM_03506"/>
<evidence type="ECO:0000313" key="3">
    <source>
        <dbReference type="EMBL" id="EKD18513.1"/>
    </source>
</evidence>
<dbReference type="RefSeq" id="XP_007291395.1">
    <property type="nucleotide sequence ID" value="XM_007291333.1"/>
</dbReference>
<dbReference type="HOGENOM" id="CLU_750229_0_0_1"/>
<protein>
    <recommendedName>
        <fullName evidence="2">DUF7918 domain-containing protein</fullName>
    </recommendedName>
</protein>
<dbReference type="InParanoid" id="K1XCM3"/>
<dbReference type="InterPro" id="IPR057678">
    <property type="entry name" value="DUF7918"/>
</dbReference>
<dbReference type="AlphaFoldDB" id="K1XCM3"/>
<dbReference type="PANTHER" id="PTHR36223">
    <property type="entry name" value="BETA-LACTAMASE-TYPE TRANSPEPTIDASE FOLD DOMAIN CONTAINING PROTEIN"/>
    <property type="match status" value="1"/>
</dbReference>
<feature type="compositionally biased region" description="Basic and acidic residues" evidence="1">
    <location>
        <begin position="298"/>
        <end position="319"/>
    </location>
</feature>
<evidence type="ECO:0000256" key="1">
    <source>
        <dbReference type="SAM" id="MobiDB-lite"/>
    </source>
</evidence>
<dbReference type="Pfam" id="PF25534">
    <property type="entry name" value="DUF7918"/>
    <property type="match status" value="1"/>
</dbReference>
<reference evidence="3 4" key="1">
    <citation type="journal article" date="2012" name="BMC Genomics">
        <title>Sequencing the genome of Marssonina brunnea reveals fungus-poplar co-evolution.</title>
        <authorList>
            <person name="Zhu S."/>
            <person name="Cao Y.-Z."/>
            <person name="Jiang C."/>
            <person name="Tan B.-Y."/>
            <person name="Wang Z."/>
            <person name="Feng S."/>
            <person name="Zhang L."/>
            <person name="Su X.-H."/>
            <person name="Brejova B."/>
            <person name="Vinar T."/>
            <person name="Xu M."/>
            <person name="Wang M.-X."/>
            <person name="Zhang S.-G."/>
            <person name="Huang M.-R."/>
            <person name="Wu R."/>
            <person name="Zhou Y."/>
        </authorList>
    </citation>
    <scope>NUCLEOTIDE SEQUENCE [LARGE SCALE GENOMIC DNA]</scope>
    <source>
        <strain evidence="3 4">MB_m1</strain>
    </source>
</reference>